<dbReference type="Proteomes" id="UP000198771">
    <property type="component" value="Unassembled WGS sequence"/>
</dbReference>
<dbReference type="EMBL" id="FMXO01000021">
    <property type="protein sequence ID" value="SDB59721.1"/>
    <property type="molecule type" value="Genomic_DNA"/>
</dbReference>
<protein>
    <recommendedName>
        <fullName evidence="2 5">DNA mismatch repair protein MutL</fullName>
    </recommendedName>
</protein>
<feature type="compositionally biased region" description="Low complexity" evidence="6">
    <location>
        <begin position="349"/>
        <end position="360"/>
    </location>
</feature>
<dbReference type="GO" id="GO:0032300">
    <property type="term" value="C:mismatch repair complex"/>
    <property type="evidence" value="ECO:0007669"/>
    <property type="project" value="InterPro"/>
</dbReference>
<evidence type="ECO:0000256" key="5">
    <source>
        <dbReference type="HAMAP-Rule" id="MF_00149"/>
    </source>
</evidence>
<dbReference type="Gene3D" id="3.30.1370.100">
    <property type="entry name" value="MutL, C-terminal domain, regulatory subdomain"/>
    <property type="match status" value="1"/>
</dbReference>
<feature type="domain" description="MutL C-terminal dimerisation" evidence="7">
    <location>
        <begin position="443"/>
        <end position="574"/>
    </location>
</feature>
<dbReference type="InterPro" id="IPR020568">
    <property type="entry name" value="Ribosomal_Su5_D2-typ_SF"/>
</dbReference>
<dbReference type="Gene3D" id="3.30.230.10">
    <property type="match status" value="1"/>
</dbReference>
<dbReference type="GO" id="GO:0006298">
    <property type="term" value="P:mismatch repair"/>
    <property type="evidence" value="ECO:0007669"/>
    <property type="project" value="UniProtKB-UniRule"/>
</dbReference>
<dbReference type="STRING" id="617002.SAMN05660653_03047"/>
<dbReference type="Gene3D" id="3.30.565.10">
    <property type="entry name" value="Histidine kinase-like ATPase, C-terminal domain"/>
    <property type="match status" value="1"/>
</dbReference>
<dbReference type="InterPro" id="IPR038973">
    <property type="entry name" value="MutL/Mlh/Pms-like"/>
</dbReference>
<evidence type="ECO:0000256" key="6">
    <source>
        <dbReference type="SAM" id="MobiDB-lite"/>
    </source>
</evidence>
<dbReference type="InterPro" id="IPR042121">
    <property type="entry name" value="MutL_C_regsub"/>
</dbReference>
<dbReference type="GO" id="GO:0016887">
    <property type="term" value="F:ATP hydrolysis activity"/>
    <property type="evidence" value="ECO:0007669"/>
    <property type="project" value="InterPro"/>
</dbReference>
<gene>
    <name evidence="5" type="primary">mutL</name>
    <name evidence="9" type="ORF">SAMN05660653_03047</name>
</gene>
<name>A0A1G6EQM5_9BACT</name>
<feature type="domain" description="DNA mismatch repair protein S5" evidence="8">
    <location>
        <begin position="213"/>
        <end position="331"/>
    </location>
</feature>
<dbReference type="Pfam" id="PF08676">
    <property type="entry name" value="MutL_C"/>
    <property type="match status" value="1"/>
</dbReference>
<dbReference type="NCBIfam" id="TIGR00585">
    <property type="entry name" value="mutl"/>
    <property type="match status" value="1"/>
</dbReference>
<dbReference type="InterPro" id="IPR002099">
    <property type="entry name" value="MutL/Mlh/PMS"/>
</dbReference>
<keyword evidence="4 5" id="KW-0234">DNA repair</keyword>
<evidence type="ECO:0000313" key="9">
    <source>
        <dbReference type="EMBL" id="SDB59721.1"/>
    </source>
</evidence>
<dbReference type="InterPro" id="IPR037198">
    <property type="entry name" value="MutL_C_sf"/>
</dbReference>
<comment type="similarity">
    <text evidence="1 5">Belongs to the DNA mismatch repair MutL/HexB family.</text>
</comment>
<dbReference type="InterPro" id="IPR014721">
    <property type="entry name" value="Ribsml_uS5_D2-typ_fold_subgr"/>
</dbReference>
<dbReference type="SMART" id="SM00853">
    <property type="entry name" value="MutL_C"/>
    <property type="match status" value="1"/>
</dbReference>
<dbReference type="InterPro" id="IPR013507">
    <property type="entry name" value="DNA_mismatch_S5_2-like"/>
</dbReference>
<dbReference type="Pfam" id="PF13589">
    <property type="entry name" value="HATPase_c_3"/>
    <property type="match status" value="1"/>
</dbReference>
<dbReference type="Gene3D" id="3.30.1540.20">
    <property type="entry name" value="MutL, C-terminal domain, dimerisation subdomain"/>
    <property type="match status" value="1"/>
</dbReference>
<evidence type="ECO:0000256" key="3">
    <source>
        <dbReference type="ARBA" id="ARBA00022763"/>
    </source>
</evidence>
<dbReference type="InterPro" id="IPR020667">
    <property type="entry name" value="DNA_mismatch_repair_MutL"/>
</dbReference>
<dbReference type="OrthoDB" id="9763467at2"/>
<dbReference type="InterPro" id="IPR014762">
    <property type="entry name" value="DNA_mismatch_repair_CS"/>
</dbReference>
<dbReference type="FunFam" id="3.30.565.10:FF:000003">
    <property type="entry name" value="DNA mismatch repair endonuclease MutL"/>
    <property type="match status" value="1"/>
</dbReference>
<comment type="function">
    <text evidence="5">This protein is involved in the repair of mismatches in DNA. It is required for dam-dependent methyl-directed DNA mismatch repair. May act as a 'molecular matchmaker', a protein that promotes the formation of a stable complex between two or more DNA-binding proteins in an ATP-dependent manner without itself being part of a final effector complex.</text>
</comment>
<dbReference type="GO" id="GO:0030983">
    <property type="term" value="F:mismatched DNA binding"/>
    <property type="evidence" value="ECO:0007669"/>
    <property type="project" value="InterPro"/>
</dbReference>
<evidence type="ECO:0000256" key="2">
    <source>
        <dbReference type="ARBA" id="ARBA00021975"/>
    </source>
</evidence>
<proteinExistence type="inferred from homology"/>
<dbReference type="InterPro" id="IPR014790">
    <property type="entry name" value="MutL_C"/>
</dbReference>
<dbReference type="CDD" id="cd00782">
    <property type="entry name" value="MutL_Trans"/>
    <property type="match status" value="1"/>
</dbReference>
<evidence type="ECO:0000259" key="7">
    <source>
        <dbReference type="SMART" id="SM00853"/>
    </source>
</evidence>
<dbReference type="PROSITE" id="PS00058">
    <property type="entry name" value="DNA_MISMATCH_REPAIR_1"/>
    <property type="match status" value="1"/>
</dbReference>
<dbReference type="PANTHER" id="PTHR10073:SF12">
    <property type="entry name" value="DNA MISMATCH REPAIR PROTEIN MLH1"/>
    <property type="match status" value="1"/>
</dbReference>
<evidence type="ECO:0000256" key="1">
    <source>
        <dbReference type="ARBA" id="ARBA00006082"/>
    </source>
</evidence>
<dbReference type="AlphaFoldDB" id="A0A1G6EQM5"/>
<feature type="region of interest" description="Disordered" evidence="6">
    <location>
        <begin position="391"/>
        <end position="411"/>
    </location>
</feature>
<organism evidence="9 10">
    <name type="scientific">Desulfonatronum thiosulfatophilum</name>
    <dbReference type="NCBI Taxonomy" id="617002"/>
    <lineage>
        <taxon>Bacteria</taxon>
        <taxon>Pseudomonadati</taxon>
        <taxon>Thermodesulfobacteriota</taxon>
        <taxon>Desulfovibrionia</taxon>
        <taxon>Desulfovibrionales</taxon>
        <taxon>Desulfonatronaceae</taxon>
        <taxon>Desulfonatronum</taxon>
    </lineage>
</organism>
<dbReference type="GO" id="GO:0005524">
    <property type="term" value="F:ATP binding"/>
    <property type="evidence" value="ECO:0007669"/>
    <property type="project" value="InterPro"/>
</dbReference>
<keyword evidence="3 5" id="KW-0227">DNA damage</keyword>
<dbReference type="GO" id="GO:0140664">
    <property type="term" value="F:ATP-dependent DNA damage sensor activity"/>
    <property type="evidence" value="ECO:0007669"/>
    <property type="project" value="InterPro"/>
</dbReference>
<dbReference type="InterPro" id="IPR036890">
    <property type="entry name" value="HATPase_C_sf"/>
</dbReference>
<feature type="region of interest" description="Disordered" evidence="6">
    <location>
        <begin position="341"/>
        <end position="367"/>
    </location>
</feature>
<dbReference type="Pfam" id="PF01119">
    <property type="entry name" value="DNA_mis_repair"/>
    <property type="match status" value="1"/>
</dbReference>
<dbReference type="CDD" id="cd16926">
    <property type="entry name" value="HATPase_MutL-MLH-PMS-like"/>
    <property type="match status" value="1"/>
</dbReference>
<evidence type="ECO:0000256" key="4">
    <source>
        <dbReference type="ARBA" id="ARBA00023204"/>
    </source>
</evidence>
<dbReference type="HAMAP" id="MF_00149">
    <property type="entry name" value="DNA_mis_repair"/>
    <property type="match status" value="1"/>
</dbReference>
<sequence length="618" mass="67914">MPTPPSSIRILPSALQNQIAAGEVVERPASVLKELLENSLDAEATRVQVAVDRGGQGLIQVQDDGAGIHPDQLELAVTRHATSKIASSEDLFSLHSFGFRGEALPSIASVSRLRMTSIPTGSDMAAFIEVDGGRVVDQGPAALAGGTRVEVRDLFVNVPARLKFLKTTATEGKRCQDVLCRLALAHLGVHFEYKVGDRVALDLRPATDLRGRLGAIWPPTVIENLLDVDYFRDGHHLQGVISAPHSTQGQADRMLLYVNQRPVQDKLFLRAVRDAYQGRLLNREYPQVALFLQVPPQEVDVNVHPAKSEVRFRDQQGIFALIRRGVVQALEDLETRRFASALDSDRPVSSTASAAEYSSEIPRPDPRPKFATLREYRMQFNAEFAEPSIAGSDQASLSPVSQHADPEPLGASQVDQSITSAARLARPETGLAAPRTDIAGMNYLGQAAETYLVLATEDGLMLVDQHAAHERVLFHRLRHSARPVPRNLLAPLELSLHPTQQERAEQLWATLHDLGFHLENPGRGRLIVHGVPEHMQPGTGQEFLLDLLDGRSRDPDAVWTLMACKTAITAGQKLAPSEALHLLDAWLQCPDKSFCPHGRPVMVRLESGDLEKMFKRRG</sequence>
<dbReference type="RefSeq" id="WP_092123615.1">
    <property type="nucleotide sequence ID" value="NZ_FMXO01000021.1"/>
</dbReference>
<dbReference type="SUPFAM" id="SSF118116">
    <property type="entry name" value="DNA mismatch repair protein MutL"/>
    <property type="match status" value="1"/>
</dbReference>
<dbReference type="PANTHER" id="PTHR10073">
    <property type="entry name" value="DNA MISMATCH REPAIR PROTEIN MLH, PMS, MUTL"/>
    <property type="match status" value="1"/>
</dbReference>
<keyword evidence="10" id="KW-1185">Reference proteome</keyword>
<evidence type="ECO:0000259" key="8">
    <source>
        <dbReference type="SMART" id="SM01340"/>
    </source>
</evidence>
<dbReference type="InterPro" id="IPR042120">
    <property type="entry name" value="MutL_C_dimsub"/>
</dbReference>
<dbReference type="SUPFAM" id="SSF54211">
    <property type="entry name" value="Ribosomal protein S5 domain 2-like"/>
    <property type="match status" value="1"/>
</dbReference>
<feature type="compositionally biased region" description="Polar residues" evidence="6">
    <location>
        <begin position="391"/>
        <end position="401"/>
    </location>
</feature>
<dbReference type="SUPFAM" id="SSF55874">
    <property type="entry name" value="ATPase domain of HSP90 chaperone/DNA topoisomerase II/histidine kinase"/>
    <property type="match status" value="1"/>
</dbReference>
<accession>A0A1G6EQM5</accession>
<dbReference type="SMART" id="SM01340">
    <property type="entry name" value="DNA_mis_repair"/>
    <property type="match status" value="1"/>
</dbReference>
<reference evidence="9 10" key="1">
    <citation type="submission" date="2016-10" db="EMBL/GenBank/DDBJ databases">
        <authorList>
            <person name="de Groot N.N."/>
        </authorList>
    </citation>
    <scope>NUCLEOTIDE SEQUENCE [LARGE SCALE GENOMIC DNA]</scope>
    <source>
        <strain evidence="9 10">ASO4-2</strain>
    </source>
</reference>
<evidence type="ECO:0000313" key="10">
    <source>
        <dbReference type="Proteomes" id="UP000198771"/>
    </source>
</evidence>